<sequence>MAWLAAALYMLAHAMALWLPGHATLASFLFLIGAPVLAAAACIRRMVRSWHSDVRIGWLALAVGMLLWAGGMALNMYQEVALGHVDAIPGFAMLLYVLYGVPLTFAMAHPRHERWYLIAIDGALALLLGYLFFVHTFSYATPSDAPDPGVGSLRLMFDIENIFIAVFALLRYVTSEDGTRRGLFRALTVFAWVYLVMAAYINHVATDTGYGALPDLLIDLPFLLLAVLAFQHGEEPARQTPRRLTLAVRAGAPLILPAALLVVSALLVDPHPHLAAFGFIFATLGAGLRGVVMQVRAMEGRDQLDRLARVDALTGVANRREFDQVLLAEWSRARRSGQPLALLMIDIDHFKQFNDRFGHPMGDACLRAVANTLNHCATRGTDVVARYGGEEFAVVVPATPRAGVLALADTLRGAVERIRLASPDGVGQIGVTISVGAVVVATMEAADPTPLLKAADAALYAAKHEGRNRVVEGQVP</sequence>
<dbReference type="Proteomes" id="UP001302072">
    <property type="component" value="Chromosome"/>
</dbReference>
<dbReference type="NCBIfam" id="TIGR00254">
    <property type="entry name" value="GGDEF"/>
    <property type="match status" value="1"/>
</dbReference>
<dbReference type="PANTHER" id="PTHR45138">
    <property type="entry name" value="REGULATORY COMPONENTS OF SENSORY TRANSDUCTION SYSTEM"/>
    <property type="match status" value="1"/>
</dbReference>
<feature type="transmembrane region" description="Helical" evidence="3">
    <location>
        <begin position="182"/>
        <end position="201"/>
    </location>
</feature>
<dbReference type="InterPro" id="IPR029787">
    <property type="entry name" value="Nucleotide_cyclase"/>
</dbReference>
<name>A0ABY9YT92_9GAMM</name>
<dbReference type="CDD" id="cd01949">
    <property type="entry name" value="GGDEF"/>
    <property type="match status" value="1"/>
</dbReference>
<evidence type="ECO:0000256" key="2">
    <source>
        <dbReference type="ARBA" id="ARBA00034247"/>
    </source>
</evidence>
<feature type="transmembrane region" description="Helical" evidence="3">
    <location>
        <begin position="115"/>
        <end position="133"/>
    </location>
</feature>
<dbReference type="RefSeq" id="WP_311192548.1">
    <property type="nucleotide sequence ID" value="NZ_CP115541.1"/>
</dbReference>
<evidence type="ECO:0000256" key="1">
    <source>
        <dbReference type="ARBA" id="ARBA00012528"/>
    </source>
</evidence>
<dbReference type="PANTHER" id="PTHR45138:SF9">
    <property type="entry name" value="DIGUANYLATE CYCLASE DGCM-RELATED"/>
    <property type="match status" value="1"/>
</dbReference>
<dbReference type="PROSITE" id="PS50887">
    <property type="entry name" value="GGDEF"/>
    <property type="match status" value="1"/>
</dbReference>
<dbReference type="SMART" id="SM00267">
    <property type="entry name" value="GGDEF"/>
    <property type="match status" value="1"/>
</dbReference>
<reference evidence="5 6" key="1">
    <citation type="submission" date="2022-12" db="EMBL/GenBank/DDBJ databases">
        <title>Two new species, Stenotrophomonas aracearum and Stenotrophomonas oahuensis, isolated from Anthurium (Araceae family) in Hawaii.</title>
        <authorList>
            <person name="Chunag S.C."/>
            <person name="Dobhal S."/>
            <person name="Alvarez A."/>
            <person name="Arif M."/>
        </authorList>
    </citation>
    <scope>NUCLEOTIDE SEQUENCE [LARGE SCALE GENOMIC DNA]</scope>
    <source>
        <strain evidence="5 6">A5586</strain>
    </source>
</reference>
<proteinExistence type="predicted"/>
<organism evidence="5 6">
    <name type="scientific">Stenotrophomonas oahuensis</name>
    <dbReference type="NCBI Taxonomy" id="3003271"/>
    <lineage>
        <taxon>Bacteria</taxon>
        <taxon>Pseudomonadati</taxon>
        <taxon>Pseudomonadota</taxon>
        <taxon>Gammaproteobacteria</taxon>
        <taxon>Lysobacterales</taxon>
        <taxon>Lysobacteraceae</taxon>
        <taxon>Stenotrophomonas</taxon>
    </lineage>
</organism>
<comment type="catalytic activity">
    <reaction evidence="2">
        <text>2 GTP = 3',3'-c-di-GMP + 2 diphosphate</text>
        <dbReference type="Rhea" id="RHEA:24898"/>
        <dbReference type="ChEBI" id="CHEBI:33019"/>
        <dbReference type="ChEBI" id="CHEBI:37565"/>
        <dbReference type="ChEBI" id="CHEBI:58805"/>
        <dbReference type="EC" id="2.7.7.65"/>
    </reaction>
</comment>
<dbReference type="InterPro" id="IPR043128">
    <property type="entry name" value="Rev_trsase/Diguanyl_cyclase"/>
</dbReference>
<evidence type="ECO:0000313" key="6">
    <source>
        <dbReference type="Proteomes" id="UP001302072"/>
    </source>
</evidence>
<evidence type="ECO:0000313" key="5">
    <source>
        <dbReference type="EMBL" id="WNH53399.1"/>
    </source>
</evidence>
<gene>
    <name evidence="5" type="ORF">PDM29_03740</name>
</gene>
<feature type="transmembrane region" description="Helical" evidence="3">
    <location>
        <begin position="26"/>
        <end position="44"/>
    </location>
</feature>
<dbReference type="SUPFAM" id="SSF55073">
    <property type="entry name" value="Nucleotide cyclase"/>
    <property type="match status" value="1"/>
</dbReference>
<feature type="transmembrane region" description="Helical" evidence="3">
    <location>
        <begin position="88"/>
        <end position="108"/>
    </location>
</feature>
<dbReference type="Gene3D" id="3.30.70.270">
    <property type="match status" value="1"/>
</dbReference>
<keyword evidence="6" id="KW-1185">Reference proteome</keyword>
<feature type="transmembrane region" description="Helical" evidence="3">
    <location>
        <begin position="153"/>
        <end position="170"/>
    </location>
</feature>
<evidence type="ECO:0000256" key="3">
    <source>
        <dbReference type="SAM" id="Phobius"/>
    </source>
</evidence>
<dbReference type="Pfam" id="PF00990">
    <property type="entry name" value="GGDEF"/>
    <property type="match status" value="1"/>
</dbReference>
<accession>A0ABY9YT92</accession>
<dbReference type="InterPro" id="IPR050469">
    <property type="entry name" value="Diguanylate_Cyclase"/>
</dbReference>
<feature type="transmembrane region" description="Helical" evidence="3">
    <location>
        <begin position="274"/>
        <end position="292"/>
    </location>
</feature>
<dbReference type="InterPro" id="IPR000160">
    <property type="entry name" value="GGDEF_dom"/>
</dbReference>
<feature type="domain" description="GGDEF" evidence="4">
    <location>
        <begin position="338"/>
        <end position="475"/>
    </location>
</feature>
<feature type="transmembrane region" description="Helical" evidence="3">
    <location>
        <begin position="213"/>
        <end position="230"/>
    </location>
</feature>
<keyword evidence="3" id="KW-0812">Transmembrane</keyword>
<keyword evidence="3" id="KW-1133">Transmembrane helix</keyword>
<dbReference type="EMBL" id="CP115541">
    <property type="protein sequence ID" value="WNH53399.1"/>
    <property type="molecule type" value="Genomic_DNA"/>
</dbReference>
<keyword evidence="3" id="KW-0472">Membrane</keyword>
<feature type="transmembrane region" description="Helical" evidence="3">
    <location>
        <begin position="56"/>
        <end position="76"/>
    </location>
</feature>
<dbReference type="EC" id="2.7.7.65" evidence="1"/>
<protein>
    <recommendedName>
        <fullName evidence="1">diguanylate cyclase</fullName>
        <ecNumber evidence="1">2.7.7.65</ecNumber>
    </recommendedName>
</protein>
<evidence type="ECO:0000259" key="4">
    <source>
        <dbReference type="PROSITE" id="PS50887"/>
    </source>
</evidence>
<feature type="transmembrane region" description="Helical" evidence="3">
    <location>
        <begin position="250"/>
        <end position="268"/>
    </location>
</feature>